<dbReference type="PANTHER" id="PTHR10380">
    <property type="entry name" value="CUTICLE PROTEIN"/>
    <property type="match status" value="1"/>
</dbReference>
<proteinExistence type="predicted"/>
<evidence type="ECO:0000313" key="5">
    <source>
        <dbReference type="Proteomes" id="UP000030765"/>
    </source>
</evidence>
<dbReference type="InterPro" id="IPR050468">
    <property type="entry name" value="Cuticle_Struct_Prot"/>
</dbReference>
<dbReference type="EMBL" id="KE525420">
    <property type="protein sequence ID" value="KFB53586.1"/>
    <property type="molecule type" value="Genomic_DNA"/>
</dbReference>
<accession>A0A084WTP2</accession>
<dbReference type="PANTHER" id="PTHR10380:SF192">
    <property type="entry name" value="GEO02312P1"/>
    <property type="match status" value="1"/>
</dbReference>
<evidence type="ECO:0000256" key="2">
    <source>
        <dbReference type="SAM" id="SignalP"/>
    </source>
</evidence>
<dbReference type="PRINTS" id="PR00947">
    <property type="entry name" value="CUTICLE"/>
</dbReference>
<dbReference type="EnsemblMetazoa" id="ASIC021822-RA">
    <property type="protein sequence ID" value="ASIC021822-PA"/>
    <property type="gene ID" value="ASIC021822"/>
</dbReference>
<keyword evidence="5" id="KW-1185">Reference proteome</keyword>
<organism evidence="3">
    <name type="scientific">Anopheles sinensis</name>
    <name type="common">Mosquito</name>
    <dbReference type="NCBI Taxonomy" id="74873"/>
    <lineage>
        <taxon>Eukaryota</taxon>
        <taxon>Metazoa</taxon>
        <taxon>Ecdysozoa</taxon>
        <taxon>Arthropoda</taxon>
        <taxon>Hexapoda</taxon>
        <taxon>Insecta</taxon>
        <taxon>Pterygota</taxon>
        <taxon>Neoptera</taxon>
        <taxon>Endopterygota</taxon>
        <taxon>Diptera</taxon>
        <taxon>Nematocera</taxon>
        <taxon>Culicoidea</taxon>
        <taxon>Culicidae</taxon>
        <taxon>Anophelinae</taxon>
        <taxon>Anopheles</taxon>
    </lineage>
</organism>
<gene>
    <name evidence="3" type="ORF">ZHAS_00021822</name>
</gene>
<reference evidence="3 5" key="1">
    <citation type="journal article" date="2014" name="BMC Genomics">
        <title>Genome sequence of Anopheles sinensis provides insight into genetics basis of mosquito competence for malaria parasites.</title>
        <authorList>
            <person name="Zhou D."/>
            <person name="Zhang D."/>
            <person name="Ding G."/>
            <person name="Shi L."/>
            <person name="Hou Q."/>
            <person name="Ye Y."/>
            <person name="Xu Y."/>
            <person name="Zhou H."/>
            <person name="Xiong C."/>
            <person name="Li S."/>
            <person name="Yu J."/>
            <person name="Hong S."/>
            <person name="Yu X."/>
            <person name="Zou P."/>
            <person name="Chen C."/>
            <person name="Chang X."/>
            <person name="Wang W."/>
            <person name="Lv Y."/>
            <person name="Sun Y."/>
            <person name="Ma L."/>
            <person name="Shen B."/>
            <person name="Zhu C."/>
        </authorList>
    </citation>
    <scope>NUCLEOTIDE SEQUENCE [LARGE SCALE GENOMIC DNA]</scope>
</reference>
<evidence type="ECO:0000256" key="1">
    <source>
        <dbReference type="PROSITE-ProRule" id="PRU00497"/>
    </source>
</evidence>
<sequence>MQQSLLFLVVLSVVLVSCLGAPADPVATPYILQYESNNAPNDGYSFQYELSDDQKRKEEGTIRSGKDEEGKDVQFVAVQGRYSFVSDDGRTYWVEYEADENGYRTRMGTGA</sequence>
<evidence type="ECO:0000313" key="3">
    <source>
        <dbReference type="EMBL" id="KFB53586.1"/>
    </source>
</evidence>
<dbReference type="InterPro" id="IPR000618">
    <property type="entry name" value="Insect_cuticle"/>
</dbReference>
<dbReference type="STRING" id="74873.A0A084WTP2"/>
<feature type="chain" id="PRO_5001785145" evidence="2">
    <location>
        <begin position="21"/>
        <end position="111"/>
    </location>
</feature>
<reference evidence="4" key="2">
    <citation type="submission" date="2020-05" db="UniProtKB">
        <authorList>
            <consortium name="EnsemblMetazoa"/>
        </authorList>
    </citation>
    <scope>IDENTIFICATION</scope>
</reference>
<evidence type="ECO:0000313" key="4">
    <source>
        <dbReference type="EnsemblMetazoa" id="ASIC021822-PA"/>
    </source>
</evidence>
<dbReference type="OrthoDB" id="6629557at2759"/>
<dbReference type="GO" id="GO:0008010">
    <property type="term" value="F:structural constituent of chitin-based larval cuticle"/>
    <property type="evidence" value="ECO:0007669"/>
    <property type="project" value="TreeGrafter"/>
</dbReference>
<keyword evidence="1" id="KW-0193">Cuticle</keyword>
<feature type="signal peptide" evidence="2">
    <location>
        <begin position="1"/>
        <end position="20"/>
    </location>
</feature>
<dbReference type="VEuPathDB" id="VectorBase:ASIS015109"/>
<dbReference type="Pfam" id="PF00379">
    <property type="entry name" value="Chitin_bind_4"/>
    <property type="match status" value="1"/>
</dbReference>
<dbReference type="GO" id="GO:0062129">
    <property type="term" value="C:chitin-based extracellular matrix"/>
    <property type="evidence" value="ECO:0007669"/>
    <property type="project" value="TreeGrafter"/>
</dbReference>
<dbReference type="OMA" id="GRTYWVE"/>
<name>A0A084WTP2_ANOSI</name>
<dbReference type="AlphaFoldDB" id="A0A084WTP2"/>
<dbReference type="Proteomes" id="UP000030765">
    <property type="component" value="Unassembled WGS sequence"/>
</dbReference>
<dbReference type="EMBL" id="ATLV01026905">
    <property type="status" value="NOT_ANNOTATED_CDS"/>
    <property type="molecule type" value="Genomic_DNA"/>
</dbReference>
<dbReference type="VEuPathDB" id="VectorBase:ASIC021822"/>
<dbReference type="PROSITE" id="PS51155">
    <property type="entry name" value="CHIT_BIND_RR_2"/>
    <property type="match status" value="1"/>
</dbReference>
<keyword evidence="2" id="KW-0732">Signal</keyword>
<protein>
    <submittedName>
        <fullName evidence="3">AGAP002612-PA-like protein</fullName>
    </submittedName>
</protein>